<reference evidence="4" key="1">
    <citation type="submission" date="2017-09" db="EMBL/GenBank/DDBJ databases">
        <title>The Reconstruction of 2,631 Draft Metagenome-Assembled Genomes from the Global Oceans.</title>
        <authorList>
            <person name="Tully B.J."/>
            <person name="Graham E.D."/>
            <person name="Heidelberg J.F."/>
        </authorList>
    </citation>
    <scope>NUCLEOTIDE SEQUENCE [LARGE SCALE GENOMIC DNA]</scope>
</reference>
<dbReference type="Gene3D" id="3.20.20.140">
    <property type="entry name" value="Metal-dependent hydrolases"/>
    <property type="match status" value="1"/>
</dbReference>
<organism evidence="3 4">
    <name type="scientific">SAR324 cluster bacterium</name>
    <dbReference type="NCBI Taxonomy" id="2024889"/>
    <lineage>
        <taxon>Bacteria</taxon>
        <taxon>Deltaproteobacteria</taxon>
        <taxon>SAR324 cluster</taxon>
    </lineage>
</organism>
<proteinExistence type="inferred from homology"/>
<dbReference type="Pfam" id="PF04909">
    <property type="entry name" value="Amidohydro_2"/>
    <property type="match status" value="1"/>
</dbReference>
<dbReference type="PANTHER" id="PTHR43569:SF1">
    <property type="entry name" value="BLL3371 PROTEIN"/>
    <property type="match status" value="1"/>
</dbReference>
<dbReference type="InterPro" id="IPR006680">
    <property type="entry name" value="Amidohydro-rel"/>
</dbReference>
<dbReference type="Proteomes" id="UP000226525">
    <property type="component" value="Unassembled WGS sequence"/>
</dbReference>
<evidence type="ECO:0000313" key="4">
    <source>
        <dbReference type="Proteomes" id="UP000226525"/>
    </source>
</evidence>
<dbReference type="PANTHER" id="PTHR43569">
    <property type="entry name" value="AMIDOHYDROLASE"/>
    <property type="match status" value="1"/>
</dbReference>
<name>A0A2D6YNE9_9DELT</name>
<comment type="similarity">
    <text evidence="1">Belongs to the metallo-dependent hydrolases superfamily.</text>
</comment>
<evidence type="ECO:0000259" key="2">
    <source>
        <dbReference type="Pfam" id="PF04909"/>
    </source>
</evidence>
<accession>A0A2D6YNE9</accession>
<evidence type="ECO:0000256" key="1">
    <source>
        <dbReference type="ARBA" id="ARBA00038310"/>
    </source>
</evidence>
<dbReference type="InterPro" id="IPR032466">
    <property type="entry name" value="Metal_Hydrolase"/>
</dbReference>
<feature type="domain" description="Amidohydrolase-related" evidence="2">
    <location>
        <begin position="10"/>
        <end position="302"/>
    </location>
</feature>
<dbReference type="GO" id="GO:0016787">
    <property type="term" value="F:hydrolase activity"/>
    <property type="evidence" value="ECO:0007669"/>
    <property type="project" value="UniProtKB-KW"/>
</dbReference>
<dbReference type="InterPro" id="IPR052350">
    <property type="entry name" value="Metallo-dep_Lactonases"/>
</dbReference>
<gene>
    <name evidence="3" type="ORF">CMN54_14850</name>
</gene>
<dbReference type="SUPFAM" id="SSF51556">
    <property type="entry name" value="Metallo-dependent hydrolases"/>
    <property type="match status" value="1"/>
</dbReference>
<protein>
    <submittedName>
        <fullName evidence="3">Amidohydrolase</fullName>
    </submittedName>
</protein>
<dbReference type="AlphaFoldDB" id="A0A2D6YNE9"/>
<dbReference type="EMBL" id="NZEX01000180">
    <property type="protein sequence ID" value="MAH64689.1"/>
    <property type="molecule type" value="Genomic_DNA"/>
</dbReference>
<keyword evidence="3" id="KW-0378">Hydrolase</keyword>
<sequence>MSEHSTIKLIDAHHHLWEPQALPYVWLRQIGKSKPFGDPTEIQRNYLPKNYLDDVGEANIVELISTVHVQADGALPDPVAETFWLEDLKSTIPSAIVGFADLGSADLHKVLERHAQSPRFSGVRQIIGKLADRPDLSFTSEDLLEKSAWQKGFPLLHEFNLSFDLQLYPEQMKGAAKFLGKHPETKVVLDHAGCPYDQTDHGLEIWGAGVEQLSQLENVYVKLSGFGMYNSYWDAENTERIFQKLYKNFGAKRLMWGSNFPVDRLMQSYGHCVKQLQTWLASLSKDEQEDIAWRSAAKFYRLDLGKSHG</sequence>
<evidence type="ECO:0000313" key="3">
    <source>
        <dbReference type="EMBL" id="MAH64689.1"/>
    </source>
</evidence>
<comment type="caution">
    <text evidence="3">The sequence shown here is derived from an EMBL/GenBank/DDBJ whole genome shotgun (WGS) entry which is preliminary data.</text>
</comment>